<feature type="transmembrane region" description="Helical" evidence="7">
    <location>
        <begin position="467"/>
        <end position="484"/>
    </location>
</feature>
<dbReference type="PANTHER" id="PTHR45649">
    <property type="entry name" value="AMINO-ACID PERMEASE BAT1"/>
    <property type="match status" value="1"/>
</dbReference>
<reference evidence="8 9" key="1">
    <citation type="submission" date="2016-10" db="EMBL/GenBank/DDBJ databases">
        <authorList>
            <person name="de Groot N.N."/>
        </authorList>
    </citation>
    <scope>NUCLEOTIDE SEQUENCE [LARGE SCALE GENOMIC DNA]</scope>
    <source>
        <strain evidence="8 9">DSM 21800</strain>
    </source>
</reference>
<dbReference type="OrthoDB" id="8274074at2"/>
<evidence type="ECO:0000256" key="5">
    <source>
        <dbReference type="ARBA" id="ARBA00023136"/>
    </source>
</evidence>
<accession>A0A1H1XV79</accession>
<evidence type="ECO:0000313" key="8">
    <source>
        <dbReference type="EMBL" id="SDT12931.1"/>
    </source>
</evidence>
<sequence>MSEPKKSPGTDLAPPVQHAGEDEDARLEEFGYKQNLDRSVGRIASFTIGFSTISATTAVFTGFGAGYLNAGPPFVWTLFLAIPVFLLWTLIAADVAAKIPLAGYAYQWTSRLNGSSFGWFTGFAALIGWVSGMTSLGYVFAGYLGSVFGWRLTQPQQIFIAIGTVIVCVIINAYRVRLATFINNIGVGIELVVTIVVTAVVAVVAFVITGDAQPLSSLFVGHSPDEQTPYILAWLAASLGPFFGLVGVEAVADVAEETKRARRVIPRTMLYAFATSCVIEFFMYLVYVLAIKNPAALANTSAPIEEIITQQVDPVFSRVVVAAALTNILVCLLSNVLVGTRLLYSLSRDNMMPFSRVLRHVSPERKTPSTAVLTLGAVSVLMLLSALISQQAFNYFLGIATLAFFTTYVLQTIGLLVATARRRIPQAEPGTFDLGRARTPLLVISLVVFLIVEAALIFLPAFAGNGFVFAGVVALAALWWLLVLRRRLAVGQAGPRFAQDHPDEVQPVGTIGSTEPRVGTGSD</sequence>
<dbReference type="AlphaFoldDB" id="A0A1H1XV79"/>
<feature type="region of interest" description="Disordered" evidence="6">
    <location>
        <begin position="500"/>
        <end position="523"/>
    </location>
</feature>
<dbReference type="GO" id="GO:0022857">
    <property type="term" value="F:transmembrane transporter activity"/>
    <property type="evidence" value="ECO:0007669"/>
    <property type="project" value="InterPro"/>
</dbReference>
<dbReference type="RefSeq" id="WP_091527393.1">
    <property type="nucleotide sequence ID" value="NZ_LT629772.1"/>
</dbReference>
<keyword evidence="5 7" id="KW-0472">Membrane</keyword>
<feature type="transmembrane region" description="Helical" evidence="7">
    <location>
        <begin position="228"/>
        <end position="248"/>
    </location>
</feature>
<evidence type="ECO:0000313" key="9">
    <source>
        <dbReference type="Proteomes" id="UP000199103"/>
    </source>
</evidence>
<feature type="transmembrane region" description="Helical" evidence="7">
    <location>
        <begin position="186"/>
        <end position="208"/>
    </location>
</feature>
<feature type="transmembrane region" description="Helical" evidence="7">
    <location>
        <begin position="441"/>
        <end position="461"/>
    </location>
</feature>
<dbReference type="STRING" id="630515.SAMN04489812_4250"/>
<proteinExistence type="predicted"/>
<name>A0A1H1XV79_9ACTN</name>
<keyword evidence="9" id="KW-1185">Reference proteome</keyword>
<dbReference type="GO" id="GO:0016020">
    <property type="term" value="C:membrane"/>
    <property type="evidence" value="ECO:0007669"/>
    <property type="project" value="UniProtKB-SubCell"/>
</dbReference>
<feature type="transmembrane region" description="Helical" evidence="7">
    <location>
        <begin position="269"/>
        <end position="290"/>
    </location>
</feature>
<evidence type="ECO:0000256" key="7">
    <source>
        <dbReference type="SAM" id="Phobius"/>
    </source>
</evidence>
<keyword evidence="3 7" id="KW-0812">Transmembrane</keyword>
<gene>
    <name evidence="8" type="ORF">SAMN04489812_4250</name>
</gene>
<dbReference type="EMBL" id="LT629772">
    <property type="protein sequence ID" value="SDT12931.1"/>
    <property type="molecule type" value="Genomic_DNA"/>
</dbReference>
<feature type="transmembrane region" description="Helical" evidence="7">
    <location>
        <begin position="395"/>
        <end position="420"/>
    </location>
</feature>
<keyword evidence="2" id="KW-0813">Transport</keyword>
<evidence type="ECO:0000256" key="3">
    <source>
        <dbReference type="ARBA" id="ARBA00022692"/>
    </source>
</evidence>
<comment type="subcellular location">
    <subcellularLocation>
        <location evidence="1">Membrane</location>
        <topology evidence="1">Multi-pass membrane protein</topology>
    </subcellularLocation>
</comment>
<dbReference type="Gene3D" id="1.20.1740.10">
    <property type="entry name" value="Amino acid/polyamine transporter I"/>
    <property type="match status" value="1"/>
</dbReference>
<evidence type="ECO:0000256" key="2">
    <source>
        <dbReference type="ARBA" id="ARBA00022448"/>
    </source>
</evidence>
<dbReference type="Proteomes" id="UP000199103">
    <property type="component" value="Chromosome I"/>
</dbReference>
<feature type="transmembrane region" description="Helical" evidence="7">
    <location>
        <begin position="156"/>
        <end position="174"/>
    </location>
</feature>
<dbReference type="PANTHER" id="PTHR45649:SF26">
    <property type="entry name" value="OS04G0435100 PROTEIN"/>
    <property type="match status" value="1"/>
</dbReference>
<evidence type="ECO:0000256" key="4">
    <source>
        <dbReference type="ARBA" id="ARBA00022989"/>
    </source>
</evidence>
<organism evidence="8 9">
    <name type="scientific">Microlunatus soli</name>
    <dbReference type="NCBI Taxonomy" id="630515"/>
    <lineage>
        <taxon>Bacteria</taxon>
        <taxon>Bacillati</taxon>
        <taxon>Actinomycetota</taxon>
        <taxon>Actinomycetes</taxon>
        <taxon>Propionibacteriales</taxon>
        <taxon>Propionibacteriaceae</taxon>
        <taxon>Microlunatus</taxon>
    </lineage>
</organism>
<evidence type="ECO:0000256" key="6">
    <source>
        <dbReference type="SAM" id="MobiDB-lite"/>
    </source>
</evidence>
<feature type="transmembrane region" description="Helical" evidence="7">
    <location>
        <begin position="319"/>
        <end position="346"/>
    </location>
</feature>
<dbReference type="Pfam" id="PF13520">
    <property type="entry name" value="AA_permease_2"/>
    <property type="match status" value="1"/>
</dbReference>
<feature type="transmembrane region" description="Helical" evidence="7">
    <location>
        <begin position="43"/>
        <end position="68"/>
    </location>
</feature>
<feature type="transmembrane region" description="Helical" evidence="7">
    <location>
        <begin position="74"/>
        <end position="96"/>
    </location>
</feature>
<evidence type="ECO:0000256" key="1">
    <source>
        <dbReference type="ARBA" id="ARBA00004141"/>
    </source>
</evidence>
<dbReference type="PIRSF" id="PIRSF006060">
    <property type="entry name" value="AA_transporter"/>
    <property type="match status" value="1"/>
</dbReference>
<protein>
    <submittedName>
        <fullName evidence="8">Amino acid transporter</fullName>
    </submittedName>
</protein>
<feature type="transmembrane region" description="Helical" evidence="7">
    <location>
        <begin position="367"/>
        <end position="389"/>
    </location>
</feature>
<keyword evidence="4 7" id="KW-1133">Transmembrane helix</keyword>
<feature type="transmembrane region" description="Helical" evidence="7">
    <location>
        <begin position="117"/>
        <end position="144"/>
    </location>
</feature>
<dbReference type="InterPro" id="IPR002293">
    <property type="entry name" value="AA/rel_permease1"/>
</dbReference>